<dbReference type="SUPFAM" id="SSF143870">
    <property type="entry name" value="PF0523-like"/>
    <property type="match status" value="1"/>
</dbReference>
<gene>
    <name evidence="7" type="ORF">ALC60_04619</name>
</gene>
<dbReference type="STRING" id="64791.A0A151X848"/>
<name>A0A151X848_9HYME</name>
<dbReference type="Proteomes" id="UP000075809">
    <property type="component" value="Unassembled WGS sequence"/>
</dbReference>
<dbReference type="PANTHER" id="PTHR15840">
    <property type="entry name" value="CGI-121 FAMILY MEMBER"/>
    <property type="match status" value="1"/>
</dbReference>
<evidence type="ECO:0000256" key="2">
    <source>
        <dbReference type="ARBA" id="ARBA00005546"/>
    </source>
</evidence>
<dbReference type="GO" id="GO:0000408">
    <property type="term" value="C:EKC/KEOPS complex"/>
    <property type="evidence" value="ECO:0007669"/>
    <property type="project" value="TreeGrafter"/>
</dbReference>
<comment type="subcellular location">
    <subcellularLocation>
        <location evidence="1">Nucleus</location>
    </subcellularLocation>
</comment>
<reference evidence="7 8" key="1">
    <citation type="submission" date="2015-09" db="EMBL/GenBank/DDBJ databases">
        <title>Trachymyrmex zeteki WGS genome.</title>
        <authorList>
            <person name="Nygaard S."/>
            <person name="Hu H."/>
            <person name="Boomsma J."/>
            <person name="Zhang G."/>
        </authorList>
    </citation>
    <scope>NUCLEOTIDE SEQUENCE [LARGE SCALE GENOMIC DNA]</scope>
    <source>
        <strain evidence="7">Tzet28-1</strain>
        <tissue evidence="7">Whole body</tissue>
    </source>
</reference>
<organism evidence="7 8">
    <name type="scientific">Mycetomoellerius zeteki</name>
    <dbReference type="NCBI Taxonomy" id="64791"/>
    <lineage>
        <taxon>Eukaryota</taxon>
        <taxon>Metazoa</taxon>
        <taxon>Ecdysozoa</taxon>
        <taxon>Arthropoda</taxon>
        <taxon>Hexapoda</taxon>
        <taxon>Insecta</taxon>
        <taxon>Pterygota</taxon>
        <taxon>Neoptera</taxon>
        <taxon>Endopterygota</taxon>
        <taxon>Hymenoptera</taxon>
        <taxon>Apocrita</taxon>
        <taxon>Aculeata</taxon>
        <taxon>Formicoidea</taxon>
        <taxon>Formicidae</taxon>
        <taxon>Myrmicinae</taxon>
        <taxon>Mycetomoellerius</taxon>
    </lineage>
</organism>
<evidence type="ECO:0000313" key="8">
    <source>
        <dbReference type="Proteomes" id="UP000075809"/>
    </source>
</evidence>
<dbReference type="InterPro" id="IPR036504">
    <property type="entry name" value="CGI121/TPRKB_sf"/>
</dbReference>
<comment type="similarity">
    <text evidence="2 5">Belongs to the CGI121/TPRKB family.</text>
</comment>
<evidence type="ECO:0000256" key="3">
    <source>
        <dbReference type="ARBA" id="ARBA00022694"/>
    </source>
</evidence>
<dbReference type="AlphaFoldDB" id="A0A151X848"/>
<proteinExistence type="inferred from homology"/>
<protein>
    <submittedName>
        <fullName evidence="7">TP53RK-binding protein</fullName>
    </submittedName>
</protein>
<dbReference type="Pfam" id="PF08617">
    <property type="entry name" value="CGI-121"/>
    <property type="match status" value="1"/>
</dbReference>
<keyword evidence="4 5" id="KW-0539">Nucleus</keyword>
<sequence>MSDIDYKTVELDHETGLFCSMCLFTNVTNTIEIREKLITGKLQCCIANVAPIFDPFQVVVAANRAALNSTRNRMVTRNINTEILFNMSLSDSIVCALNQFGLSDDAKTILVVLVHKRGEEKAILEKISEDIKGENISVSHLKNYTDESLVKKTYIITGGLLQNRDLLDAIVSKISGSKISTLPSSRNRYRGGQHKQKSWQYADTE</sequence>
<dbReference type="PANTHER" id="PTHR15840:SF10">
    <property type="entry name" value="EKC_KEOPS COMPLEX SUBUNIT TPRKB"/>
    <property type="match status" value="1"/>
</dbReference>
<feature type="region of interest" description="Disordered" evidence="6">
    <location>
        <begin position="185"/>
        <end position="205"/>
    </location>
</feature>
<evidence type="ECO:0000313" key="7">
    <source>
        <dbReference type="EMBL" id="KYQ56542.1"/>
    </source>
</evidence>
<dbReference type="InterPro" id="IPR013926">
    <property type="entry name" value="CGI121/TPRKB"/>
</dbReference>
<dbReference type="GO" id="GO:0005829">
    <property type="term" value="C:cytosol"/>
    <property type="evidence" value="ECO:0007669"/>
    <property type="project" value="TreeGrafter"/>
</dbReference>
<evidence type="ECO:0000256" key="5">
    <source>
        <dbReference type="RuleBase" id="RU004398"/>
    </source>
</evidence>
<keyword evidence="3" id="KW-0819">tRNA processing</keyword>
<dbReference type="GO" id="GO:0005634">
    <property type="term" value="C:nucleus"/>
    <property type="evidence" value="ECO:0007669"/>
    <property type="project" value="UniProtKB-SubCell"/>
</dbReference>
<evidence type="ECO:0000256" key="4">
    <source>
        <dbReference type="ARBA" id="ARBA00023242"/>
    </source>
</evidence>
<dbReference type="EMBL" id="KQ982431">
    <property type="protein sequence ID" value="KYQ56542.1"/>
    <property type="molecule type" value="Genomic_DNA"/>
</dbReference>
<keyword evidence="8" id="KW-1185">Reference proteome</keyword>
<accession>A0A151X848</accession>
<dbReference type="OrthoDB" id="329139at2759"/>
<evidence type="ECO:0000256" key="6">
    <source>
        <dbReference type="SAM" id="MobiDB-lite"/>
    </source>
</evidence>
<dbReference type="Gene3D" id="3.30.2380.10">
    <property type="entry name" value="CGI121/TPRKB"/>
    <property type="match status" value="1"/>
</dbReference>
<dbReference type="GO" id="GO:0002949">
    <property type="term" value="P:tRNA threonylcarbamoyladenosine modification"/>
    <property type="evidence" value="ECO:0007669"/>
    <property type="project" value="TreeGrafter"/>
</dbReference>
<evidence type="ECO:0000256" key="1">
    <source>
        <dbReference type="ARBA" id="ARBA00004123"/>
    </source>
</evidence>
<feature type="compositionally biased region" description="Basic residues" evidence="6">
    <location>
        <begin position="187"/>
        <end position="197"/>
    </location>
</feature>